<comment type="similarity">
    <text evidence="1">Belongs to the LytR/CpsA/Psr (LCP) family.</text>
</comment>
<dbReference type="InterPro" id="IPR050922">
    <property type="entry name" value="LytR/CpsA/Psr_CW_biosynth"/>
</dbReference>
<keyword evidence="6" id="KW-1185">Reference proteome</keyword>
<evidence type="ECO:0000313" key="5">
    <source>
        <dbReference type="EMBL" id="MQY08289.1"/>
    </source>
</evidence>
<dbReference type="PANTHER" id="PTHR33392:SF6">
    <property type="entry name" value="POLYISOPRENYL-TEICHOIC ACID--PEPTIDOGLYCAN TEICHOIC ACID TRANSFERASE TAGU"/>
    <property type="match status" value="1"/>
</dbReference>
<dbReference type="NCBIfam" id="TIGR00350">
    <property type="entry name" value="lytR_cpsA_psr"/>
    <property type="match status" value="1"/>
</dbReference>
<organism evidence="5 6">
    <name type="scientific">Actinomadura macrotermitis</name>
    <dbReference type="NCBI Taxonomy" id="2585200"/>
    <lineage>
        <taxon>Bacteria</taxon>
        <taxon>Bacillati</taxon>
        <taxon>Actinomycetota</taxon>
        <taxon>Actinomycetes</taxon>
        <taxon>Streptosporangiales</taxon>
        <taxon>Thermomonosporaceae</taxon>
        <taxon>Actinomadura</taxon>
    </lineage>
</organism>
<accession>A0A7K0C4B2</accession>
<gene>
    <name evidence="5" type="primary">lcpA_3</name>
    <name evidence="5" type="ORF">ACRB68_63960</name>
</gene>
<dbReference type="RefSeq" id="WP_153538993.1">
    <property type="nucleotide sequence ID" value="NZ_WEGH01000004.1"/>
</dbReference>
<feature type="domain" description="LytR/CpsA/Psr regulator C-terminal" evidence="4">
    <location>
        <begin position="337"/>
        <end position="419"/>
    </location>
</feature>
<comment type="caution">
    <text evidence="5">The sequence shown here is derived from an EMBL/GenBank/DDBJ whole genome shotgun (WGS) entry which is preliminary data.</text>
</comment>
<name>A0A7K0C4B2_9ACTN</name>
<feature type="compositionally biased region" description="Basic and acidic residues" evidence="2">
    <location>
        <begin position="437"/>
        <end position="448"/>
    </location>
</feature>
<dbReference type="Proteomes" id="UP000487268">
    <property type="component" value="Unassembled WGS sequence"/>
</dbReference>
<evidence type="ECO:0000256" key="1">
    <source>
        <dbReference type="ARBA" id="ARBA00006068"/>
    </source>
</evidence>
<dbReference type="AlphaFoldDB" id="A0A7K0C4B2"/>
<evidence type="ECO:0000259" key="4">
    <source>
        <dbReference type="Pfam" id="PF13399"/>
    </source>
</evidence>
<protein>
    <submittedName>
        <fullName evidence="5">Cell wall biosynthesis protein LcpA</fullName>
    </submittedName>
</protein>
<evidence type="ECO:0000259" key="3">
    <source>
        <dbReference type="Pfam" id="PF03816"/>
    </source>
</evidence>
<dbReference type="OrthoDB" id="3759589at2"/>
<dbReference type="InterPro" id="IPR004474">
    <property type="entry name" value="LytR_CpsA_psr"/>
</dbReference>
<dbReference type="Pfam" id="PF13399">
    <property type="entry name" value="LytR_C"/>
    <property type="match status" value="1"/>
</dbReference>
<reference evidence="5 6" key="1">
    <citation type="submission" date="2019-10" db="EMBL/GenBank/DDBJ databases">
        <title>Actinomadura rubteroloni sp. nov. and Actinomadura macrotermitis sp. nov., isolated from the gut of fungus growing-termite Macrotermes natalensis.</title>
        <authorList>
            <person name="Benndorf R."/>
            <person name="Martin K."/>
            <person name="Kuefner M."/>
            <person name="De Beer W."/>
            <person name="Kaster A.-K."/>
            <person name="Vollmers J."/>
            <person name="Poulsen M."/>
            <person name="Beemelmanns C."/>
        </authorList>
    </citation>
    <scope>NUCLEOTIDE SEQUENCE [LARGE SCALE GENOMIC DNA]</scope>
    <source>
        <strain evidence="5 6">RB68</strain>
    </source>
</reference>
<dbReference type="Gene3D" id="3.30.70.2390">
    <property type="match status" value="1"/>
</dbReference>
<dbReference type="EMBL" id="WEGH01000004">
    <property type="protein sequence ID" value="MQY08289.1"/>
    <property type="molecule type" value="Genomic_DNA"/>
</dbReference>
<sequence length="448" mass="47542">MRPKGPLAWLAIAVAALLVTGSLSAYGYYWNLQSSIGHEDSDRLLGKDRPKKLNGALNILMLGSDSRKGANAKYGRGYRNKVPASDTMIVLHLSPGGRQAMGITFPRDLMAPIPSCTREDGTRSASSTLAMLNEAIGRAGPSCTMKTIEKLSGIHLDHFVQLDFVGFKGITKAVGGVWVCLPNDVNDRKSGLHMSQGRHRVQGEDALAYVRSRTGFGDGSDTQRIKRQQRFLGSLANQAMSGGVLANPARLNALLSASAKSLTTDRALSVGDMLKIAQSMRGLTAGKLRFVTVPSRPWSRDANRVELTEAAAPFFEAVREDRTVPAPAPKPTVPPGKVRVYNATAAAGQARTTAAALKSRGYTVVKVGTLTRPAPTQIRYGSGARQQAEELAKLVPGAAVKPRKGGAPDVVDLVIGAGFPQLKDASGGIPHLQGETRASDDICDKGQA</sequence>
<evidence type="ECO:0000256" key="2">
    <source>
        <dbReference type="SAM" id="MobiDB-lite"/>
    </source>
</evidence>
<evidence type="ECO:0000313" key="6">
    <source>
        <dbReference type="Proteomes" id="UP000487268"/>
    </source>
</evidence>
<dbReference type="Pfam" id="PF03816">
    <property type="entry name" value="LytR_cpsA_psr"/>
    <property type="match status" value="1"/>
</dbReference>
<dbReference type="PANTHER" id="PTHR33392">
    <property type="entry name" value="POLYISOPRENYL-TEICHOIC ACID--PEPTIDOGLYCAN TEICHOIC ACID TRANSFERASE TAGU"/>
    <property type="match status" value="1"/>
</dbReference>
<feature type="domain" description="Cell envelope-related transcriptional attenuator" evidence="3">
    <location>
        <begin position="85"/>
        <end position="239"/>
    </location>
</feature>
<dbReference type="InterPro" id="IPR027381">
    <property type="entry name" value="LytR/CpsA/Psr_C"/>
</dbReference>
<dbReference type="Gene3D" id="3.40.630.190">
    <property type="entry name" value="LCP protein"/>
    <property type="match status" value="1"/>
</dbReference>
<proteinExistence type="inferred from homology"/>
<feature type="region of interest" description="Disordered" evidence="2">
    <location>
        <begin position="426"/>
        <end position="448"/>
    </location>
</feature>